<comment type="caution">
    <text evidence="1">The sequence shown here is derived from an EMBL/GenBank/DDBJ whole genome shotgun (WGS) entry which is preliminary data.</text>
</comment>
<sequence length="102" mass="11805">MSPITPFRAGYTTLEVQDHPRGCKIHRHLQTEPSLLRNRYSSFYISKHFGVSTQEAMSASATVQKKLTNADGKMRCVGCWYHPPYTPTIHFRLTHELNFFFS</sequence>
<gene>
    <name evidence="1" type="ORF">N7G274_010179</name>
</gene>
<accession>A0ABR3ZY97</accession>
<keyword evidence="2" id="KW-1185">Reference proteome</keyword>
<proteinExistence type="predicted"/>
<reference evidence="1 2" key="1">
    <citation type="submission" date="2024-09" db="EMBL/GenBank/DDBJ databases">
        <title>Rethinking Asexuality: The Enigmatic Case of Functional Sexual Genes in Lepraria (Stereocaulaceae).</title>
        <authorList>
            <person name="Doellman M."/>
            <person name="Sun Y."/>
            <person name="Barcenas-Pena A."/>
            <person name="Lumbsch H.T."/>
            <person name="Grewe F."/>
        </authorList>
    </citation>
    <scope>NUCLEOTIDE SEQUENCE [LARGE SCALE GENOMIC DNA]</scope>
    <source>
        <strain evidence="1 2">Mercado 3170</strain>
    </source>
</reference>
<dbReference type="Proteomes" id="UP001590950">
    <property type="component" value="Unassembled WGS sequence"/>
</dbReference>
<name>A0ABR3ZY97_9LECA</name>
<evidence type="ECO:0000313" key="1">
    <source>
        <dbReference type="EMBL" id="KAL2037052.1"/>
    </source>
</evidence>
<dbReference type="EMBL" id="JBEFKJ010000045">
    <property type="protein sequence ID" value="KAL2037052.1"/>
    <property type="molecule type" value="Genomic_DNA"/>
</dbReference>
<protein>
    <submittedName>
        <fullName evidence="1">Uncharacterized protein</fullName>
    </submittedName>
</protein>
<evidence type="ECO:0000313" key="2">
    <source>
        <dbReference type="Proteomes" id="UP001590950"/>
    </source>
</evidence>
<organism evidence="1 2">
    <name type="scientific">Stereocaulon virgatum</name>
    <dbReference type="NCBI Taxonomy" id="373712"/>
    <lineage>
        <taxon>Eukaryota</taxon>
        <taxon>Fungi</taxon>
        <taxon>Dikarya</taxon>
        <taxon>Ascomycota</taxon>
        <taxon>Pezizomycotina</taxon>
        <taxon>Lecanoromycetes</taxon>
        <taxon>OSLEUM clade</taxon>
        <taxon>Lecanoromycetidae</taxon>
        <taxon>Lecanorales</taxon>
        <taxon>Lecanorineae</taxon>
        <taxon>Stereocaulaceae</taxon>
        <taxon>Stereocaulon</taxon>
    </lineage>
</organism>